<keyword evidence="4 6" id="KW-0472">Membrane</keyword>
<keyword evidence="8" id="KW-1185">Reference proteome</keyword>
<keyword evidence="3 6" id="KW-1133">Transmembrane helix</keyword>
<keyword evidence="2 6" id="KW-0812">Transmembrane</keyword>
<dbReference type="Gene3D" id="1.20.1250.20">
    <property type="entry name" value="MFS general substrate transporter like domains"/>
    <property type="match status" value="1"/>
</dbReference>
<dbReference type="Pfam" id="PF07690">
    <property type="entry name" value="MFS_1"/>
    <property type="match status" value="1"/>
</dbReference>
<feature type="transmembrane region" description="Helical" evidence="6">
    <location>
        <begin position="460"/>
        <end position="480"/>
    </location>
</feature>
<dbReference type="GO" id="GO:0016020">
    <property type="term" value="C:membrane"/>
    <property type="evidence" value="ECO:0007669"/>
    <property type="project" value="UniProtKB-SubCell"/>
</dbReference>
<dbReference type="EMBL" id="JABSTU010000009">
    <property type="protein sequence ID" value="KAH8021920.1"/>
    <property type="molecule type" value="Genomic_DNA"/>
</dbReference>
<protein>
    <submittedName>
        <fullName evidence="7">Uncharacterized protein</fullName>
    </submittedName>
</protein>
<name>A0A9J6DJ39_RHIMP</name>
<evidence type="ECO:0000256" key="4">
    <source>
        <dbReference type="ARBA" id="ARBA00023136"/>
    </source>
</evidence>
<comment type="caution">
    <text evidence="7">The sequence shown here is derived from an EMBL/GenBank/DDBJ whole genome shotgun (WGS) entry which is preliminary data.</text>
</comment>
<reference evidence="7" key="2">
    <citation type="submission" date="2021-09" db="EMBL/GenBank/DDBJ databases">
        <authorList>
            <person name="Jia N."/>
            <person name="Wang J."/>
            <person name="Shi W."/>
            <person name="Du L."/>
            <person name="Sun Y."/>
            <person name="Zhan W."/>
            <person name="Jiang J."/>
            <person name="Wang Q."/>
            <person name="Zhang B."/>
            <person name="Ji P."/>
            <person name="Sakyi L.B."/>
            <person name="Cui X."/>
            <person name="Yuan T."/>
            <person name="Jiang B."/>
            <person name="Yang W."/>
            <person name="Lam T.T.-Y."/>
            <person name="Chang Q."/>
            <person name="Ding S."/>
            <person name="Wang X."/>
            <person name="Zhu J."/>
            <person name="Ruan X."/>
            <person name="Zhao L."/>
            <person name="Wei J."/>
            <person name="Que T."/>
            <person name="Du C."/>
            <person name="Cheng J."/>
            <person name="Dai P."/>
            <person name="Han X."/>
            <person name="Huang E."/>
            <person name="Gao Y."/>
            <person name="Liu J."/>
            <person name="Shao H."/>
            <person name="Ye R."/>
            <person name="Li L."/>
            <person name="Wei W."/>
            <person name="Wang X."/>
            <person name="Wang C."/>
            <person name="Huo Q."/>
            <person name="Li W."/>
            <person name="Guo W."/>
            <person name="Chen H."/>
            <person name="Chen S."/>
            <person name="Zhou L."/>
            <person name="Zhou L."/>
            <person name="Ni X."/>
            <person name="Tian J."/>
            <person name="Zhou Y."/>
            <person name="Sheng Y."/>
            <person name="Liu T."/>
            <person name="Pan Y."/>
            <person name="Xia L."/>
            <person name="Li J."/>
            <person name="Zhao F."/>
            <person name="Cao W."/>
        </authorList>
    </citation>
    <scope>NUCLEOTIDE SEQUENCE</scope>
    <source>
        <strain evidence="7">Rmic-2018</strain>
        <tissue evidence="7">Larvae</tissue>
    </source>
</reference>
<evidence type="ECO:0000256" key="3">
    <source>
        <dbReference type="ARBA" id="ARBA00022989"/>
    </source>
</evidence>
<feature type="transmembrane region" description="Helical" evidence="6">
    <location>
        <begin position="148"/>
        <end position="168"/>
    </location>
</feature>
<sequence>MNRQPSKMSLQSMATERSTWRSLSLRRTEMAGVDEPPFGDGRVQLVSLLNAAIAAAVYILHYESFRITAGVMDHWCSRPEEFGNLSVTQWKELAIPIDENGVYSRCTVREPPFGVANNHVVPCASWEFDLDKYGNNIVSEWALVCDRAWLIVLARLAYAASCIVSTPLVSRLADRAGRKLVVFGTIPVVLITGVASSLPNNFQFFVIVRAVVSAATSCTVPPLLAILWEVSPPRKAPLYCVISILVTLVVSDSAVAAAEALKTGWATLQLFLMVPTFLLVALYFTLEDSPSWLVATGHAVEAERVSVHLARSNGVTMTRCRELFALQYKTQQRDEEEAVEQTNACGPRLRGRTVLILYMWTVFAYVHDSYVTNDGIPVSGPVKLIAAVSSLTVCLLFTRWVVQYGPKRTVVANGLLFSASLAATTATSANDQMVRNVLTVVTRVSSYSLLLNFSMLTLQLYPVTARCVAMAIAIVSSRVGDTLAQTSTTLIGPTWHTGNGLVIAAVTMALFVIAGEYLPDENKTSALAVSLSRRRSSAGEELRRAFRDTLKPLQMKRPKPSDKRPRKN</sequence>
<evidence type="ECO:0000256" key="6">
    <source>
        <dbReference type="SAM" id="Phobius"/>
    </source>
</evidence>
<feature type="compositionally biased region" description="Basic and acidic residues" evidence="5">
    <location>
        <begin position="559"/>
        <end position="568"/>
    </location>
</feature>
<accession>A0A9J6DJ39</accession>
<dbReference type="InterPro" id="IPR036259">
    <property type="entry name" value="MFS_trans_sf"/>
</dbReference>
<feature type="transmembrane region" description="Helical" evidence="6">
    <location>
        <begin position="238"/>
        <end position="258"/>
    </location>
</feature>
<gene>
    <name evidence="7" type="ORF">HPB51_018769</name>
</gene>
<feature type="transmembrane region" description="Helical" evidence="6">
    <location>
        <begin position="384"/>
        <end position="402"/>
    </location>
</feature>
<feature type="region of interest" description="Disordered" evidence="5">
    <location>
        <begin position="549"/>
        <end position="568"/>
    </location>
</feature>
<dbReference type="PROSITE" id="PS00216">
    <property type="entry name" value="SUGAR_TRANSPORT_1"/>
    <property type="match status" value="1"/>
</dbReference>
<evidence type="ECO:0000256" key="5">
    <source>
        <dbReference type="SAM" id="MobiDB-lite"/>
    </source>
</evidence>
<evidence type="ECO:0000313" key="8">
    <source>
        <dbReference type="Proteomes" id="UP000821866"/>
    </source>
</evidence>
<feature type="transmembrane region" description="Helical" evidence="6">
    <location>
        <begin position="500"/>
        <end position="518"/>
    </location>
</feature>
<dbReference type="SUPFAM" id="SSF103473">
    <property type="entry name" value="MFS general substrate transporter"/>
    <property type="match status" value="1"/>
</dbReference>
<reference evidence="7" key="1">
    <citation type="journal article" date="2020" name="Cell">
        <title>Large-Scale Comparative Analyses of Tick Genomes Elucidate Their Genetic Diversity and Vector Capacities.</title>
        <authorList>
            <consortium name="Tick Genome and Microbiome Consortium (TIGMIC)"/>
            <person name="Jia N."/>
            <person name="Wang J."/>
            <person name="Shi W."/>
            <person name="Du L."/>
            <person name="Sun Y."/>
            <person name="Zhan W."/>
            <person name="Jiang J.F."/>
            <person name="Wang Q."/>
            <person name="Zhang B."/>
            <person name="Ji P."/>
            <person name="Bell-Sakyi L."/>
            <person name="Cui X.M."/>
            <person name="Yuan T.T."/>
            <person name="Jiang B.G."/>
            <person name="Yang W.F."/>
            <person name="Lam T.T."/>
            <person name="Chang Q.C."/>
            <person name="Ding S.J."/>
            <person name="Wang X.J."/>
            <person name="Zhu J.G."/>
            <person name="Ruan X.D."/>
            <person name="Zhao L."/>
            <person name="Wei J.T."/>
            <person name="Ye R.Z."/>
            <person name="Que T.C."/>
            <person name="Du C.H."/>
            <person name="Zhou Y.H."/>
            <person name="Cheng J.X."/>
            <person name="Dai P.F."/>
            <person name="Guo W.B."/>
            <person name="Han X.H."/>
            <person name="Huang E.J."/>
            <person name="Li L.F."/>
            <person name="Wei W."/>
            <person name="Gao Y.C."/>
            <person name="Liu J.Z."/>
            <person name="Shao H.Z."/>
            <person name="Wang X."/>
            <person name="Wang C.C."/>
            <person name="Yang T.C."/>
            <person name="Huo Q.B."/>
            <person name="Li W."/>
            <person name="Chen H.Y."/>
            <person name="Chen S.E."/>
            <person name="Zhou L.G."/>
            <person name="Ni X.B."/>
            <person name="Tian J.H."/>
            <person name="Sheng Y."/>
            <person name="Liu T."/>
            <person name="Pan Y.S."/>
            <person name="Xia L.Y."/>
            <person name="Li J."/>
            <person name="Zhao F."/>
            <person name="Cao W.C."/>
        </authorList>
    </citation>
    <scope>NUCLEOTIDE SEQUENCE</scope>
    <source>
        <strain evidence="7">Rmic-2018</strain>
    </source>
</reference>
<dbReference type="VEuPathDB" id="VectorBase:LOC119173921"/>
<comment type="subcellular location">
    <subcellularLocation>
        <location evidence="1">Membrane</location>
        <topology evidence="1">Multi-pass membrane protein</topology>
    </subcellularLocation>
</comment>
<feature type="transmembrane region" description="Helical" evidence="6">
    <location>
        <begin position="180"/>
        <end position="198"/>
    </location>
</feature>
<evidence type="ECO:0000313" key="7">
    <source>
        <dbReference type="EMBL" id="KAH8021920.1"/>
    </source>
</evidence>
<evidence type="ECO:0000256" key="2">
    <source>
        <dbReference type="ARBA" id="ARBA00022692"/>
    </source>
</evidence>
<dbReference type="InterPro" id="IPR005829">
    <property type="entry name" value="Sugar_transporter_CS"/>
</dbReference>
<feature type="transmembrane region" description="Helical" evidence="6">
    <location>
        <begin position="409"/>
        <end position="427"/>
    </location>
</feature>
<organism evidence="7 8">
    <name type="scientific">Rhipicephalus microplus</name>
    <name type="common">Cattle tick</name>
    <name type="synonym">Boophilus microplus</name>
    <dbReference type="NCBI Taxonomy" id="6941"/>
    <lineage>
        <taxon>Eukaryota</taxon>
        <taxon>Metazoa</taxon>
        <taxon>Ecdysozoa</taxon>
        <taxon>Arthropoda</taxon>
        <taxon>Chelicerata</taxon>
        <taxon>Arachnida</taxon>
        <taxon>Acari</taxon>
        <taxon>Parasitiformes</taxon>
        <taxon>Ixodida</taxon>
        <taxon>Ixodoidea</taxon>
        <taxon>Ixodidae</taxon>
        <taxon>Rhipicephalinae</taxon>
        <taxon>Rhipicephalus</taxon>
        <taxon>Boophilus</taxon>
    </lineage>
</organism>
<dbReference type="AlphaFoldDB" id="A0A9J6DJ39"/>
<proteinExistence type="predicted"/>
<dbReference type="PANTHER" id="PTHR24064">
    <property type="entry name" value="SOLUTE CARRIER FAMILY 22 MEMBER"/>
    <property type="match status" value="1"/>
</dbReference>
<feature type="transmembrane region" description="Helical" evidence="6">
    <location>
        <begin position="204"/>
        <end position="226"/>
    </location>
</feature>
<dbReference type="GO" id="GO:0022857">
    <property type="term" value="F:transmembrane transporter activity"/>
    <property type="evidence" value="ECO:0007669"/>
    <property type="project" value="InterPro"/>
</dbReference>
<evidence type="ECO:0000256" key="1">
    <source>
        <dbReference type="ARBA" id="ARBA00004141"/>
    </source>
</evidence>
<feature type="transmembrane region" description="Helical" evidence="6">
    <location>
        <begin position="264"/>
        <end position="286"/>
    </location>
</feature>
<dbReference type="InterPro" id="IPR011701">
    <property type="entry name" value="MFS"/>
</dbReference>
<dbReference type="Proteomes" id="UP000821866">
    <property type="component" value="Chromosome 7"/>
</dbReference>